<keyword evidence="2" id="KW-1185">Reference proteome</keyword>
<name>A0A0D7AF44_9AGAR</name>
<evidence type="ECO:0000313" key="2">
    <source>
        <dbReference type="Proteomes" id="UP000054144"/>
    </source>
</evidence>
<gene>
    <name evidence="1" type="ORF">FISHEDRAFT_73484</name>
</gene>
<dbReference type="AlphaFoldDB" id="A0A0D7AF44"/>
<dbReference type="Proteomes" id="UP000054144">
    <property type="component" value="Unassembled WGS sequence"/>
</dbReference>
<evidence type="ECO:0000313" key="1">
    <source>
        <dbReference type="EMBL" id="KIY48511.1"/>
    </source>
</evidence>
<dbReference type="EMBL" id="KN881832">
    <property type="protein sequence ID" value="KIY48511.1"/>
    <property type="molecule type" value="Genomic_DNA"/>
</dbReference>
<protein>
    <submittedName>
        <fullName evidence="1">Uncharacterized protein</fullName>
    </submittedName>
</protein>
<dbReference type="OrthoDB" id="2107880at2759"/>
<reference evidence="1 2" key="1">
    <citation type="journal article" date="2015" name="Fungal Genet. Biol.">
        <title>Evolution of novel wood decay mechanisms in Agaricales revealed by the genome sequences of Fistulina hepatica and Cylindrobasidium torrendii.</title>
        <authorList>
            <person name="Floudas D."/>
            <person name="Held B.W."/>
            <person name="Riley R."/>
            <person name="Nagy L.G."/>
            <person name="Koehler G."/>
            <person name="Ransdell A.S."/>
            <person name="Younus H."/>
            <person name="Chow J."/>
            <person name="Chiniquy J."/>
            <person name="Lipzen A."/>
            <person name="Tritt A."/>
            <person name="Sun H."/>
            <person name="Haridas S."/>
            <person name="LaButti K."/>
            <person name="Ohm R.A."/>
            <person name="Kues U."/>
            <person name="Blanchette R.A."/>
            <person name="Grigoriev I.V."/>
            <person name="Minto R.E."/>
            <person name="Hibbett D.S."/>
        </authorList>
    </citation>
    <scope>NUCLEOTIDE SEQUENCE [LARGE SCALE GENOMIC DNA]</scope>
    <source>
        <strain evidence="1 2">ATCC 64428</strain>
    </source>
</reference>
<sequence>MATSAPPKLSKEMTKIASRWKQDIMRPHLQLQALMRGLSTHPHLTPKAVAAARTLKNDVISKRYPFPESLRRPASFPHHYDKLADGLEKARSGVEDSTPWWKSFFGL</sequence>
<organism evidence="1 2">
    <name type="scientific">Fistulina hepatica ATCC 64428</name>
    <dbReference type="NCBI Taxonomy" id="1128425"/>
    <lineage>
        <taxon>Eukaryota</taxon>
        <taxon>Fungi</taxon>
        <taxon>Dikarya</taxon>
        <taxon>Basidiomycota</taxon>
        <taxon>Agaricomycotina</taxon>
        <taxon>Agaricomycetes</taxon>
        <taxon>Agaricomycetidae</taxon>
        <taxon>Agaricales</taxon>
        <taxon>Fistulinaceae</taxon>
        <taxon>Fistulina</taxon>
    </lineage>
</organism>
<proteinExistence type="predicted"/>
<accession>A0A0D7AF44</accession>
<dbReference type="Pfam" id="PF20180">
    <property type="entry name" value="UQCC2_CBP6"/>
    <property type="match status" value="1"/>
</dbReference>